<organism evidence="1 2">
    <name type="scientific">Fasciolopsis buskii</name>
    <dbReference type="NCBI Taxonomy" id="27845"/>
    <lineage>
        <taxon>Eukaryota</taxon>
        <taxon>Metazoa</taxon>
        <taxon>Spiralia</taxon>
        <taxon>Lophotrochozoa</taxon>
        <taxon>Platyhelminthes</taxon>
        <taxon>Trematoda</taxon>
        <taxon>Digenea</taxon>
        <taxon>Plagiorchiida</taxon>
        <taxon>Echinostomata</taxon>
        <taxon>Echinostomatoidea</taxon>
        <taxon>Fasciolidae</taxon>
        <taxon>Fasciolopsis</taxon>
    </lineage>
</organism>
<proteinExistence type="predicted"/>
<dbReference type="EMBL" id="LUCM01011382">
    <property type="protein sequence ID" value="KAA0184051.1"/>
    <property type="molecule type" value="Genomic_DNA"/>
</dbReference>
<accession>A0A8E0RJ95</accession>
<dbReference type="AlphaFoldDB" id="A0A8E0RJ95"/>
<evidence type="ECO:0000313" key="2">
    <source>
        <dbReference type="Proteomes" id="UP000728185"/>
    </source>
</evidence>
<dbReference type="Proteomes" id="UP000728185">
    <property type="component" value="Unassembled WGS sequence"/>
</dbReference>
<sequence length="63" mass="7127">KAHVPEKLKTDNLKTKFSVGQKVQCRVLDHDLLENVAVATMRKKLLRLPYLSINEVSPGDKVN</sequence>
<evidence type="ECO:0000313" key="1">
    <source>
        <dbReference type="EMBL" id="KAA0184051.1"/>
    </source>
</evidence>
<dbReference type="OrthoDB" id="412781at2759"/>
<comment type="caution">
    <text evidence="1">The sequence shown here is derived from an EMBL/GenBank/DDBJ whole genome shotgun (WGS) entry which is preliminary data.</text>
</comment>
<feature type="non-terminal residue" evidence="1">
    <location>
        <position position="63"/>
    </location>
</feature>
<gene>
    <name evidence="1" type="ORF">FBUS_09506</name>
</gene>
<reference evidence="1" key="1">
    <citation type="submission" date="2019-05" db="EMBL/GenBank/DDBJ databases">
        <title>Annotation for the trematode Fasciolopsis buski.</title>
        <authorList>
            <person name="Choi Y.-J."/>
        </authorList>
    </citation>
    <scope>NUCLEOTIDE SEQUENCE</scope>
    <source>
        <strain evidence="1">HT</strain>
        <tissue evidence="1">Whole worm</tissue>
    </source>
</reference>
<protein>
    <submittedName>
        <fullName evidence="1">Uncharacterized protein</fullName>
    </submittedName>
</protein>
<name>A0A8E0RJ95_9TREM</name>
<feature type="non-terminal residue" evidence="1">
    <location>
        <position position="1"/>
    </location>
</feature>
<keyword evidence="2" id="KW-1185">Reference proteome</keyword>